<dbReference type="SUPFAM" id="SSF89028">
    <property type="entry name" value="Cobalamin adenosyltransferase-like"/>
    <property type="match status" value="1"/>
</dbReference>
<keyword evidence="1 4" id="KW-0808">Transferase</keyword>
<dbReference type="NCBIfam" id="TIGR00636">
    <property type="entry name" value="PduO_Nterm"/>
    <property type="match status" value="1"/>
</dbReference>
<dbReference type="EC" id="2.5.1.17" evidence="4"/>
<keyword evidence="4" id="KW-0169">Cobalamin biosynthesis</keyword>
<sequence>MKIYTKGGDKGMTSLLHGERVAKDDIRIETNGQLDELNALLGIVVALMKPNHPDALRLQNIQKLLMKIMGQIADNGQEHLREDASLSEMITSLEHFIDAETSRERFSFVVPGGSLLAAHLQYARAKARTCERRMWTLHRDYPLDETVMKLMNRLSDYLFVLALCV</sequence>
<dbReference type="InterPro" id="IPR029499">
    <property type="entry name" value="PduO-typ"/>
</dbReference>
<dbReference type="GeneID" id="85012219"/>
<reference evidence="6 7" key="1">
    <citation type="submission" date="2018-12" db="EMBL/GenBank/DDBJ databases">
        <authorList>
            <consortium name="Pathogen Informatics"/>
        </authorList>
    </citation>
    <scope>NUCLEOTIDE SEQUENCE [LARGE SCALE GENOMIC DNA]</scope>
    <source>
        <strain evidence="6 7">NCTC13071</strain>
    </source>
</reference>
<comment type="similarity">
    <text evidence="4">Belongs to the Cob(I)alamin adenosyltransferase family.</text>
</comment>
<dbReference type="AlphaFoldDB" id="A0A448L5Y0"/>
<dbReference type="Pfam" id="PF01923">
    <property type="entry name" value="Cob_adeno_trans"/>
    <property type="match status" value="1"/>
</dbReference>
<evidence type="ECO:0000256" key="3">
    <source>
        <dbReference type="ARBA" id="ARBA00022840"/>
    </source>
</evidence>
<feature type="domain" description="Cobalamin adenosyltransferase-like" evidence="5">
    <location>
        <begin position="3"/>
        <end position="164"/>
    </location>
</feature>
<comment type="catalytic activity">
    <reaction evidence="4">
        <text>2 cob(II)yrinate a,c diamide + reduced [electron-transfer flavoprotein] + 2 ATP = 2 adenosylcob(III)yrinate a,c-diamide + 2 triphosphate + oxidized [electron-transfer flavoprotein] + 3 H(+)</text>
        <dbReference type="Rhea" id="RHEA:11528"/>
        <dbReference type="Rhea" id="RHEA-COMP:10685"/>
        <dbReference type="Rhea" id="RHEA-COMP:10686"/>
        <dbReference type="ChEBI" id="CHEBI:15378"/>
        <dbReference type="ChEBI" id="CHEBI:18036"/>
        <dbReference type="ChEBI" id="CHEBI:30616"/>
        <dbReference type="ChEBI" id="CHEBI:57692"/>
        <dbReference type="ChEBI" id="CHEBI:58307"/>
        <dbReference type="ChEBI" id="CHEBI:58503"/>
        <dbReference type="ChEBI" id="CHEBI:58537"/>
        <dbReference type="EC" id="2.5.1.17"/>
    </reaction>
</comment>
<evidence type="ECO:0000256" key="1">
    <source>
        <dbReference type="ARBA" id="ARBA00022679"/>
    </source>
</evidence>
<evidence type="ECO:0000313" key="6">
    <source>
        <dbReference type="EMBL" id="VEH15388.1"/>
    </source>
</evidence>
<protein>
    <recommendedName>
        <fullName evidence="4">Corrinoid adenosyltransferase</fullName>
        <ecNumber evidence="4">2.5.1.17</ecNumber>
    </recommendedName>
    <alternativeName>
        <fullName evidence="4">Cob(II)alamin adenosyltransferase</fullName>
    </alternativeName>
    <alternativeName>
        <fullName evidence="4">Cob(II)yrinic acid a,c-diamide adenosyltransferase</fullName>
    </alternativeName>
    <alternativeName>
        <fullName evidence="4">Cobinamide/cobalamin adenosyltransferase</fullName>
    </alternativeName>
</protein>
<dbReference type="UniPathway" id="UPA00148">
    <property type="reaction ID" value="UER00233"/>
</dbReference>
<comment type="pathway">
    <text evidence="4">Cofactor biosynthesis; adenosylcobalamin biosynthesis; adenosylcobalamin from cob(II)yrinate a,c-diamide: step 2/7.</text>
</comment>
<organism evidence="6 7">
    <name type="scientific">Segatella oris</name>
    <dbReference type="NCBI Taxonomy" id="28135"/>
    <lineage>
        <taxon>Bacteria</taxon>
        <taxon>Pseudomonadati</taxon>
        <taxon>Bacteroidota</taxon>
        <taxon>Bacteroidia</taxon>
        <taxon>Bacteroidales</taxon>
        <taxon>Prevotellaceae</taxon>
        <taxon>Segatella</taxon>
    </lineage>
</organism>
<dbReference type="PANTHER" id="PTHR12213:SF0">
    <property type="entry name" value="CORRINOID ADENOSYLTRANSFERASE MMAB"/>
    <property type="match status" value="1"/>
</dbReference>
<name>A0A448L5Y0_9BACT</name>
<dbReference type="KEGG" id="poc:NCTC13071_01389"/>
<dbReference type="GO" id="GO:0005524">
    <property type="term" value="F:ATP binding"/>
    <property type="evidence" value="ECO:0007669"/>
    <property type="project" value="UniProtKB-UniRule"/>
</dbReference>
<dbReference type="InterPro" id="IPR016030">
    <property type="entry name" value="CblAdoTrfase-like"/>
</dbReference>
<evidence type="ECO:0000256" key="4">
    <source>
        <dbReference type="RuleBase" id="RU366026"/>
    </source>
</evidence>
<proteinExistence type="inferred from homology"/>
<keyword evidence="3 4" id="KW-0067">ATP-binding</keyword>
<dbReference type="RefSeq" id="WP_018920845.1">
    <property type="nucleotide sequence ID" value="NZ_LR134384.1"/>
</dbReference>
<dbReference type="GO" id="GO:0008817">
    <property type="term" value="F:corrinoid adenosyltransferase activity"/>
    <property type="evidence" value="ECO:0007669"/>
    <property type="project" value="UniProtKB-UniRule"/>
</dbReference>
<evidence type="ECO:0000256" key="2">
    <source>
        <dbReference type="ARBA" id="ARBA00022741"/>
    </source>
</evidence>
<keyword evidence="2 4" id="KW-0547">Nucleotide-binding</keyword>
<dbReference type="GO" id="GO:0009236">
    <property type="term" value="P:cobalamin biosynthetic process"/>
    <property type="evidence" value="ECO:0007669"/>
    <property type="project" value="UniProtKB-UniRule"/>
</dbReference>
<comment type="catalytic activity">
    <reaction evidence="4">
        <text>2 cob(II)alamin + reduced [electron-transfer flavoprotein] + 2 ATP = 2 adenosylcob(III)alamin + 2 triphosphate + oxidized [electron-transfer flavoprotein] + 3 H(+)</text>
        <dbReference type="Rhea" id="RHEA:28671"/>
        <dbReference type="Rhea" id="RHEA-COMP:10685"/>
        <dbReference type="Rhea" id="RHEA-COMP:10686"/>
        <dbReference type="ChEBI" id="CHEBI:15378"/>
        <dbReference type="ChEBI" id="CHEBI:16304"/>
        <dbReference type="ChEBI" id="CHEBI:18036"/>
        <dbReference type="ChEBI" id="CHEBI:18408"/>
        <dbReference type="ChEBI" id="CHEBI:30616"/>
        <dbReference type="ChEBI" id="CHEBI:57692"/>
        <dbReference type="ChEBI" id="CHEBI:58307"/>
        <dbReference type="EC" id="2.5.1.17"/>
    </reaction>
</comment>
<evidence type="ECO:0000259" key="5">
    <source>
        <dbReference type="Pfam" id="PF01923"/>
    </source>
</evidence>
<dbReference type="InterPro" id="IPR036451">
    <property type="entry name" value="CblAdoTrfase-like_sf"/>
</dbReference>
<gene>
    <name evidence="6" type="primary">yvqK</name>
    <name evidence="6" type="ORF">NCTC13071_01389</name>
</gene>
<dbReference type="PANTHER" id="PTHR12213">
    <property type="entry name" value="CORRINOID ADENOSYLTRANSFERASE"/>
    <property type="match status" value="1"/>
</dbReference>
<dbReference type="Proteomes" id="UP000274578">
    <property type="component" value="Chromosome 1"/>
</dbReference>
<dbReference type="EMBL" id="LR134384">
    <property type="protein sequence ID" value="VEH15388.1"/>
    <property type="molecule type" value="Genomic_DNA"/>
</dbReference>
<evidence type="ECO:0000313" key="7">
    <source>
        <dbReference type="Proteomes" id="UP000274578"/>
    </source>
</evidence>
<dbReference type="Gene3D" id="1.20.1200.10">
    <property type="entry name" value="Cobalamin adenosyltransferase-like"/>
    <property type="match status" value="1"/>
</dbReference>
<accession>A0A448L5Y0</accession>